<evidence type="ECO:0000313" key="1">
    <source>
        <dbReference type="EMBL" id="GIY77469.1"/>
    </source>
</evidence>
<protein>
    <submittedName>
        <fullName evidence="1">Uncharacterized protein</fullName>
    </submittedName>
</protein>
<proteinExistence type="predicted"/>
<keyword evidence="2" id="KW-1185">Reference proteome</keyword>
<name>A0AAV4W5I6_CAEEX</name>
<dbReference type="EMBL" id="BPLR01015634">
    <property type="protein sequence ID" value="GIY77469.1"/>
    <property type="molecule type" value="Genomic_DNA"/>
</dbReference>
<comment type="caution">
    <text evidence="1">The sequence shown here is derived from an EMBL/GenBank/DDBJ whole genome shotgun (WGS) entry which is preliminary data.</text>
</comment>
<sequence length="171" mass="19267">MQGEDDMCYKDGPLFLGVCVQDNSFAEAAFPLFTQRSLEQCCPHVVFCVLFCNARIVEDEISRRSSTSNAKRTVQYLFEDLFLPQRKGVSLTLTFRSIHHVTDSREKNKRAVFTKQKSVLFVESANLIPISPFRSIFSLVSLFPRNSTDSAAGKEADIRGCSVPFLLIKVC</sequence>
<gene>
    <name evidence="1" type="ORF">CEXT_699361</name>
</gene>
<dbReference type="AlphaFoldDB" id="A0AAV4W5I6"/>
<organism evidence="1 2">
    <name type="scientific">Caerostris extrusa</name>
    <name type="common">Bark spider</name>
    <name type="synonym">Caerostris bankana</name>
    <dbReference type="NCBI Taxonomy" id="172846"/>
    <lineage>
        <taxon>Eukaryota</taxon>
        <taxon>Metazoa</taxon>
        <taxon>Ecdysozoa</taxon>
        <taxon>Arthropoda</taxon>
        <taxon>Chelicerata</taxon>
        <taxon>Arachnida</taxon>
        <taxon>Araneae</taxon>
        <taxon>Araneomorphae</taxon>
        <taxon>Entelegynae</taxon>
        <taxon>Araneoidea</taxon>
        <taxon>Araneidae</taxon>
        <taxon>Caerostris</taxon>
    </lineage>
</organism>
<reference evidence="1 2" key="1">
    <citation type="submission" date="2021-06" db="EMBL/GenBank/DDBJ databases">
        <title>Caerostris extrusa draft genome.</title>
        <authorList>
            <person name="Kono N."/>
            <person name="Arakawa K."/>
        </authorList>
    </citation>
    <scope>NUCLEOTIDE SEQUENCE [LARGE SCALE GENOMIC DNA]</scope>
</reference>
<evidence type="ECO:0000313" key="2">
    <source>
        <dbReference type="Proteomes" id="UP001054945"/>
    </source>
</evidence>
<accession>A0AAV4W5I6</accession>
<dbReference type="Proteomes" id="UP001054945">
    <property type="component" value="Unassembled WGS sequence"/>
</dbReference>